<evidence type="ECO:0000313" key="1">
    <source>
        <dbReference type="EMBL" id="CAF1707777.1"/>
    </source>
</evidence>
<name>A0A816IHN1_BRANA</name>
<organism evidence="1">
    <name type="scientific">Brassica napus</name>
    <name type="common">Rape</name>
    <dbReference type="NCBI Taxonomy" id="3708"/>
    <lineage>
        <taxon>Eukaryota</taxon>
        <taxon>Viridiplantae</taxon>
        <taxon>Streptophyta</taxon>
        <taxon>Embryophyta</taxon>
        <taxon>Tracheophyta</taxon>
        <taxon>Spermatophyta</taxon>
        <taxon>Magnoliopsida</taxon>
        <taxon>eudicotyledons</taxon>
        <taxon>Gunneridae</taxon>
        <taxon>Pentapetalae</taxon>
        <taxon>rosids</taxon>
        <taxon>malvids</taxon>
        <taxon>Brassicales</taxon>
        <taxon>Brassicaceae</taxon>
        <taxon>Brassiceae</taxon>
        <taxon>Brassica</taxon>
    </lineage>
</organism>
<gene>
    <name evidence="1" type="ORF">DARMORV10_C03P64980.1</name>
</gene>
<proteinExistence type="predicted"/>
<reference evidence="1" key="1">
    <citation type="submission" date="2021-01" db="EMBL/GenBank/DDBJ databases">
        <authorList>
            <consortium name="Genoscope - CEA"/>
            <person name="William W."/>
        </authorList>
    </citation>
    <scope>NUCLEOTIDE SEQUENCE</scope>
</reference>
<sequence>MLDIRKRGMLLWHFAVQRVIEQGNLVPHNNLLIRKQHGQSDYSKQKALSRL</sequence>
<dbReference type="AlphaFoldDB" id="A0A816IHN1"/>
<dbReference type="Proteomes" id="UP001295469">
    <property type="component" value="Chromosome C03"/>
</dbReference>
<accession>A0A816IHN1</accession>
<protein>
    <submittedName>
        <fullName evidence="1">(rape) hypothetical protein</fullName>
    </submittedName>
</protein>
<dbReference type="EMBL" id="HG994367">
    <property type="protein sequence ID" value="CAF1707777.1"/>
    <property type="molecule type" value="Genomic_DNA"/>
</dbReference>